<accession>A0A2P2MY57</accession>
<sequence length="99" mass="11341">MSLHLCKSKNVLVFLGIAFQSTLSQKSFMKVFSSLSTIIQRAIYLSRSFFGPSTWPHTTFQSKIVYFFSSGFLSKNLMKYKVLHNCECTKRTCKSVLLP</sequence>
<organism evidence="1">
    <name type="scientific">Rhizophora mucronata</name>
    <name type="common">Asiatic mangrove</name>
    <dbReference type="NCBI Taxonomy" id="61149"/>
    <lineage>
        <taxon>Eukaryota</taxon>
        <taxon>Viridiplantae</taxon>
        <taxon>Streptophyta</taxon>
        <taxon>Embryophyta</taxon>
        <taxon>Tracheophyta</taxon>
        <taxon>Spermatophyta</taxon>
        <taxon>Magnoliopsida</taxon>
        <taxon>eudicotyledons</taxon>
        <taxon>Gunneridae</taxon>
        <taxon>Pentapetalae</taxon>
        <taxon>rosids</taxon>
        <taxon>fabids</taxon>
        <taxon>Malpighiales</taxon>
        <taxon>Rhizophoraceae</taxon>
        <taxon>Rhizophora</taxon>
    </lineage>
</organism>
<evidence type="ECO:0000313" key="1">
    <source>
        <dbReference type="EMBL" id="MBX35119.1"/>
    </source>
</evidence>
<name>A0A2P2MY57_RHIMU</name>
<reference evidence="1" key="1">
    <citation type="submission" date="2018-02" db="EMBL/GenBank/DDBJ databases">
        <title>Rhizophora mucronata_Transcriptome.</title>
        <authorList>
            <person name="Meera S.P."/>
            <person name="Sreeshan A."/>
            <person name="Augustine A."/>
        </authorList>
    </citation>
    <scope>NUCLEOTIDE SEQUENCE</scope>
    <source>
        <tissue evidence="1">Leaf</tissue>
    </source>
</reference>
<proteinExistence type="predicted"/>
<dbReference type="EMBL" id="GGEC01054635">
    <property type="protein sequence ID" value="MBX35119.1"/>
    <property type="molecule type" value="Transcribed_RNA"/>
</dbReference>
<protein>
    <submittedName>
        <fullName evidence="1">Uncharacterized protein</fullName>
    </submittedName>
</protein>
<dbReference type="AlphaFoldDB" id="A0A2P2MY57"/>